<sequence length="322" mass="32945">VSACGKYADLCRQRTARTTTTTIVTPTVNAGQPKAVMAILGDFHRELDVNSHVFAPRKDSKVTVFPGDWDGVGDIAELSPGQEEKKKQQPPSPAQPQHQEDGHKNQHQESVNDASLQRGKDGEGPQSTVHPGTGLHGSTGAVLPVGSPGVPVPGALSPAPVSGSVESASGGQLESDVNSTTDGTESRNAPGDAQQSSSLTNSETTGTGNSDTANTGNDTITEGSEATNNQEGNATKQPSTTNNLETGTASEANAANTENGTPSGESESTGDQSTSTTATITTTTTTTTLPPELTNNKKGDADSSSSISSSVWVRVPLLIVVT</sequence>
<keyword evidence="3" id="KW-1185">Reference proteome</keyword>
<evidence type="ECO:0000313" key="3">
    <source>
        <dbReference type="Proteomes" id="UP000192257"/>
    </source>
</evidence>
<dbReference type="GeneID" id="39990378"/>
<evidence type="ECO:0000313" key="2">
    <source>
        <dbReference type="EMBL" id="ORC84002.1"/>
    </source>
</evidence>
<feature type="non-terminal residue" evidence="2">
    <location>
        <position position="322"/>
    </location>
</feature>
<feature type="compositionally biased region" description="Low complexity" evidence="1">
    <location>
        <begin position="140"/>
        <end position="162"/>
    </location>
</feature>
<protein>
    <submittedName>
        <fullName evidence="2">Uncharacterized protein</fullName>
    </submittedName>
</protein>
<evidence type="ECO:0000256" key="1">
    <source>
        <dbReference type="SAM" id="MobiDB-lite"/>
    </source>
</evidence>
<feature type="compositionally biased region" description="Low complexity" evidence="1">
    <location>
        <begin position="245"/>
        <end position="261"/>
    </location>
</feature>
<feature type="compositionally biased region" description="Polar residues" evidence="1">
    <location>
        <begin position="164"/>
        <end position="244"/>
    </location>
</feature>
<dbReference type="Proteomes" id="UP000192257">
    <property type="component" value="Unassembled WGS sequence"/>
</dbReference>
<reference evidence="2 3" key="1">
    <citation type="submission" date="2017-03" db="EMBL/GenBank/DDBJ databases">
        <title>An alternative strategy for trypanosome survival in the mammalian bloodstream revealed through genome and transcriptome analysis of the ubiquitous bovine parasite Trypanosoma (Megatrypanum) theileri.</title>
        <authorList>
            <person name="Kelly S."/>
            <person name="Ivens A."/>
            <person name="Mott A."/>
            <person name="O'Neill E."/>
            <person name="Emms D."/>
            <person name="Macleod O."/>
            <person name="Voorheis P."/>
            <person name="Matthews J."/>
            <person name="Matthews K."/>
            <person name="Carrington M."/>
        </authorList>
    </citation>
    <scope>NUCLEOTIDE SEQUENCE [LARGE SCALE GENOMIC DNA]</scope>
    <source>
        <strain evidence="2">Edinburgh</strain>
    </source>
</reference>
<dbReference type="RefSeq" id="XP_028878068.1">
    <property type="nucleotide sequence ID" value="XM_029030598.1"/>
</dbReference>
<gene>
    <name evidence="2" type="ORF">TM35_000511030</name>
</gene>
<feature type="region of interest" description="Disordered" evidence="1">
    <location>
        <begin position="65"/>
        <end position="313"/>
    </location>
</feature>
<dbReference type="AlphaFoldDB" id="A0A1X0NGX1"/>
<feature type="compositionally biased region" description="Basic and acidic residues" evidence="1">
    <location>
        <begin position="98"/>
        <end position="107"/>
    </location>
</feature>
<feature type="non-terminal residue" evidence="2">
    <location>
        <position position="1"/>
    </location>
</feature>
<name>A0A1X0NGX1_9TRYP</name>
<proteinExistence type="predicted"/>
<organism evidence="2 3">
    <name type="scientific">Trypanosoma theileri</name>
    <dbReference type="NCBI Taxonomy" id="67003"/>
    <lineage>
        <taxon>Eukaryota</taxon>
        <taxon>Discoba</taxon>
        <taxon>Euglenozoa</taxon>
        <taxon>Kinetoplastea</taxon>
        <taxon>Metakinetoplastina</taxon>
        <taxon>Trypanosomatida</taxon>
        <taxon>Trypanosomatidae</taxon>
        <taxon>Trypanosoma</taxon>
    </lineage>
</organism>
<accession>A0A1X0NGX1</accession>
<dbReference type="VEuPathDB" id="TriTrypDB:TM35_000511030"/>
<feature type="compositionally biased region" description="Polar residues" evidence="1">
    <location>
        <begin position="262"/>
        <end position="273"/>
    </location>
</feature>
<dbReference type="EMBL" id="NBCO01000051">
    <property type="protein sequence ID" value="ORC84002.1"/>
    <property type="molecule type" value="Genomic_DNA"/>
</dbReference>
<comment type="caution">
    <text evidence="2">The sequence shown here is derived from an EMBL/GenBank/DDBJ whole genome shotgun (WGS) entry which is preliminary data.</text>
</comment>
<feature type="compositionally biased region" description="Low complexity" evidence="1">
    <location>
        <begin position="274"/>
        <end position="288"/>
    </location>
</feature>